<evidence type="ECO:0000259" key="3">
    <source>
        <dbReference type="PROSITE" id="PS50042"/>
    </source>
</evidence>
<reference evidence="4 5" key="1">
    <citation type="journal article" date="2019" name="Sci. Rep.">
        <title>Comparative genomics of chytrid fungi reveal insights into the obligate biotrophic and pathogenic lifestyle of Synchytrium endobioticum.</title>
        <authorList>
            <person name="van de Vossenberg B.T.L.H."/>
            <person name="Warris S."/>
            <person name="Nguyen H.D.T."/>
            <person name="van Gent-Pelzer M.P.E."/>
            <person name="Joly D.L."/>
            <person name="van de Geest H.C."/>
            <person name="Bonants P.J.M."/>
            <person name="Smith D.S."/>
            <person name="Levesque C.A."/>
            <person name="van der Lee T.A.J."/>
        </authorList>
    </citation>
    <scope>NUCLEOTIDE SEQUENCE [LARGE SCALE GENOMIC DNA]</scope>
    <source>
        <strain evidence="4 5">CBS 675.73</strain>
    </source>
</reference>
<dbReference type="GO" id="GO:0098855">
    <property type="term" value="C:HCN channel complex"/>
    <property type="evidence" value="ECO:0007669"/>
    <property type="project" value="TreeGrafter"/>
</dbReference>
<feature type="transmembrane region" description="Helical" evidence="2">
    <location>
        <begin position="453"/>
        <end position="474"/>
    </location>
</feature>
<dbReference type="GO" id="GO:0003254">
    <property type="term" value="P:regulation of membrane depolarization"/>
    <property type="evidence" value="ECO:0007669"/>
    <property type="project" value="TreeGrafter"/>
</dbReference>
<name>A0A507D6Q9_9FUNG</name>
<dbReference type="OrthoDB" id="2152421at2759"/>
<feature type="compositionally biased region" description="Low complexity" evidence="1">
    <location>
        <begin position="321"/>
        <end position="333"/>
    </location>
</feature>
<dbReference type="PROSITE" id="PS50042">
    <property type="entry name" value="CNMP_BINDING_3"/>
    <property type="match status" value="1"/>
</dbReference>
<feature type="transmembrane region" description="Helical" evidence="2">
    <location>
        <begin position="607"/>
        <end position="623"/>
    </location>
</feature>
<protein>
    <recommendedName>
        <fullName evidence="3">Cyclic nucleotide-binding domain-containing protein</fullName>
    </recommendedName>
</protein>
<feature type="region of interest" description="Disordered" evidence="1">
    <location>
        <begin position="317"/>
        <end position="349"/>
    </location>
</feature>
<keyword evidence="2" id="KW-1133">Transmembrane helix</keyword>
<feature type="region of interest" description="Disordered" evidence="1">
    <location>
        <begin position="264"/>
        <end position="304"/>
    </location>
</feature>
<keyword evidence="5" id="KW-1185">Reference proteome</keyword>
<dbReference type="InterPro" id="IPR014710">
    <property type="entry name" value="RmlC-like_jellyroll"/>
</dbReference>
<feature type="transmembrane region" description="Helical" evidence="2">
    <location>
        <begin position="635"/>
        <end position="659"/>
    </location>
</feature>
<dbReference type="InterPro" id="IPR000595">
    <property type="entry name" value="cNMP-bd_dom"/>
</dbReference>
<comment type="caution">
    <text evidence="4">The sequence shown here is derived from an EMBL/GenBank/DDBJ whole genome shotgun (WGS) entry which is preliminary data.</text>
</comment>
<dbReference type="Gene3D" id="1.10.287.630">
    <property type="entry name" value="Helix hairpin bin"/>
    <property type="match status" value="1"/>
</dbReference>
<dbReference type="InterPro" id="IPR051413">
    <property type="entry name" value="K/Na_HCN_channel"/>
</dbReference>
<dbReference type="InterPro" id="IPR018488">
    <property type="entry name" value="cNMP-bd_CS"/>
</dbReference>
<sequence length="868" mass="97902">MPFTAAIIADLHEKLKNIESQLVHMIPLTELLMSQFPMPQNPMRPSVTRSSESFKPHLREAASHKTLPKGVIDQSSLHSSAMIEKWASNEEWEQQVSTSQISGIQITTDPIGPQADCSNSVFSAAETEASGNIWKQLAKFQNKETNTKHAVANFRNDSSRSTSRTSNTQRSHRYSTALGRSKMSNENTSVNDPPTTETKMPDIIKSPSSPKSIKKSLRTGPKADNPLKDSPPAAGNVEGNSVNSNEALCGSLVTIEETAKTPVSEISSRFRQENSTPKFLSRNSSENISCASPSSTIQTSHASQGVSNAVIYRQELKSESSKGQSKESVSSDMSSKKPEHHRSLSKPSSKFLGSTEFEKLRKARGSIMEIVIKNSTVPMFNQTGSVATFNEELGAKDVKPDEEQPNTRDRFRIAGLSRYSFFSVNWELFMAAIYITTIWFIPFKLAMDQDIDWSFSIALSLIFAIDNFVTFMTVQPRPKLLRIVKNPTLKDWQKHYLKTNFVLDFIVTVPFELIPYGDCHYLWVIRCIRVYKLPRTVSGSPYFMLMRKKIETMLGIGQTFSGFFPLMFTLCAFLHVQACVLFFIGRLSQFSNSVIAQVQYRSDFDKYVWALFTAVGNTFPVFYKPNTPEEQISTLCFTIIGAGLYASIVGTISSLSIGMDASGRLYKQKLDELKEYMGWKDLDDITRRKVLKYYELKYRGKFFEEATLLNEMNDSLRMEIAAHNCKQLISKVGFLHREMGDGRDHIFLGRIATALSAVYFIPGDIIISAGDMGSEMFFILKGTVNIMVNRVKVGQLVDGAFFGELALIANIPRTATVQALTPCSLYRLTRVDLMRILPEFEDMKQRMDIIYQQRMEKVRKEEELRNIK</sequence>
<evidence type="ECO:0000256" key="1">
    <source>
        <dbReference type="SAM" id="MobiDB-lite"/>
    </source>
</evidence>
<dbReference type="GO" id="GO:0035725">
    <property type="term" value="P:sodium ion transmembrane transport"/>
    <property type="evidence" value="ECO:0007669"/>
    <property type="project" value="TreeGrafter"/>
</dbReference>
<dbReference type="SMART" id="SM00100">
    <property type="entry name" value="cNMP"/>
    <property type="match status" value="1"/>
</dbReference>
<feature type="transmembrane region" description="Helical" evidence="2">
    <location>
        <begin position="563"/>
        <end position="587"/>
    </location>
</feature>
<keyword evidence="2" id="KW-0472">Membrane</keyword>
<dbReference type="Pfam" id="PF00027">
    <property type="entry name" value="cNMP_binding"/>
    <property type="match status" value="1"/>
</dbReference>
<feature type="compositionally biased region" description="Low complexity" evidence="1">
    <location>
        <begin position="153"/>
        <end position="169"/>
    </location>
</feature>
<proteinExistence type="predicted"/>
<dbReference type="Gene3D" id="1.10.287.70">
    <property type="match status" value="1"/>
</dbReference>
<evidence type="ECO:0000313" key="5">
    <source>
        <dbReference type="Proteomes" id="UP000320333"/>
    </source>
</evidence>
<feature type="region of interest" description="Disordered" evidence="1">
    <location>
        <begin position="150"/>
        <end position="243"/>
    </location>
</feature>
<dbReference type="GO" id="GO:0005249">
    <property type="term" value="F:voltage-gated potassium channel activity"/>
    <property type="evidence" value="ECO:0007669"/>
    <property type="project" value="TreeGrafter"/>
</dbReference>
<dbReference type="PANTHER" id="PTHR45689">
    <property type="entry name" value="I[[H]] CHANNEL, ISOFORM E"/>
    <property type="match status" value="1"/>
</dbReference>
<evidence type="ECO:0000256" key="2">
    <source>
        <dbReference type="SAM" id="Phobius"/>
    </source>
</evidence>
<dbReference type="SUPFAM" id="SSF81324">
    <property type="entry name" value="Voltage-gated potassium channels"/>
    <property type="match status" value="1"/>
</dbReference>
<gene>
    <name evidence="4" type="ORF">CcCBS67573_g10275</name>
</gene>
<feature type="compositionally biased region" description="Polar residues" evidence="1">
    <location>
        <begin position="182"/>
        <end position="198"/>
    </location>
</feature>
<dbReference type="EMBL" id="QEAP01001327">
    <property type="protein sequence ID" value="TPX47126.1"/>
    <property type="molecule type" value="Genomic_DNA"/>
</dbReference>
<dbReference type="InterPro" id="IPR018490">
    <property type="entry name" value="cNMP-bd_dom_sf"/>
</dbReference>
<dbReference type="AlphaFoldDB" id="A0A507D6Q9"/>
<dbReference type="Proteomes" id="UP000320333">
    <property type="component" value="Unassembled WGS sequence"/>
</dbReference>
<dbReference type="PROSITE" id="PS00888">
    <property type="entry name" value="CNMP_BINDING_1"/>
    <property type="match status" value="1"/>
</dbReference>
<feature type="domain" description="Cyclic nucleotide-binding" evidence="3">
    <location>
        <begin position="750"/>
        <end position="854"/>
    </location>
</feature>
<evidence type="ECO:0000313" key="4">
    <source>
        <dbReference type="EMBL" id="TPX47126.1"/>
    </source>
</evidence>
<accession>A0A507D6Q9</accession>
<dbReference type="Gene3D" id="2.60.120.10">
    <property type="entry name" value="Jelly Rolls"/>
    <property type="match status" value="1"/>
</dbReference>
<dbReference type="PROSITE" id="PS00889">
    <property type="entry name" value="CNMP_BINDING_2"/>
    <property type="match status" value="1"/>
</dbReference>
<dbReference type="SUPFAM" id="SSF51206">
    <property type="entry name" value="cAMP-binding domain-like"/>
    <property type="match status" value="1"/>
</dbReference>
<feature type="compositionally biased region" description="Low complexity" evidence="1">
    <location>
        <begin position="201"/>
        <end position="211"/>
    </location>
</feature>
<dbReference type="PANTHER" id="PTHR45689:SF5">
    <property type="entry name" value="I[[H]] CHANNEL, ISOFORM E"/>
    <property type="match status" value="1"/>
</dbReference>
<organism evidence="4 5">
    <name type="scientific">Chytriomyces confervae</name>
    <dbReference type="NCBI Taxonomy" id="246404"/>
    <lineage>
        <taxon>Eukaryota</taxon>
        <taxon>Fungi</taxon>
        <taxon>Fungi incertae sedis</taxon>
        <taxon>Chytridiomycota</taxon>
        <taxon>Chytridiomycota incertae sedis</taxon>
        <taxon>Chytridiomycetes</taxon>
        <taxon>Chytridiales</taxon>
        <taxon>Chytriomycetaceae</taxon>
        <taxon>Chytriomyces</taxon>
    </lineage>
</organism>
<dbReference type="PRINTS" id="PR00103">
    <property type="entry name" value="CAMPKINASE"/>
</dbReference>
<keyword evidence="2" id="KW-0812">Transmembrane</keyword>
<feature type="transmembrane region" description="Helical" evidence="2">
    <location>
        <begin position="419"/>
        <end position="441"/>
    </location>
</feature>
<dbReference type="CDD" id="cd00038">
    <property type="entry name" value="CAP_ED"/>
    <property type="match status" value="1"/>
</dbReference>